<feature type="chain" id="PRO_5029821313" evidence="2">
    <location>
        <begin position="30"/>
        <end position="78"/>
    </location>
</feature>
<dbReference type="Proteomes" id="UP000431401">
    <property type="component" value="Unassembled WGS sequence"/>
</dbReference>
<evidence type="ECO:0000256" key="2">
    <source>
        <dbReference type="SAM" id="SignalP"/>
    </source>
</evidence>
<dbReference type="AlphaFoldDB" id="A0A7K0DVN6"/>
<feature type="signal peptide" evidence="2">
    <location>
        <begin position="1"/>
        <end position="29"/>
    </location>
</feature>
<keyword evidence="4" id="KW-1185">Reference proteome</keyword>
<accession>A0A7K0DVN6</accession>
<evidence type="ECO:0000313" key="3">
    <source>
        <dbReference type="EMBL" id="MQY29795.1"/>
    </source>
</evidence>
<protein>
    <submittedName>
        <fullName evidence="3">Uncharacterized protein</fullName>
    </submittedName>
</protein>
<evidence type="ECO:0000256" key="1">
    <source>
        <dbReference type="SAM" id="MobiDB-lite"/>
    </source>
</evidence>
<proteinExistence type="predicted"/>
<dbReference type="RefSeq" id="WP_019932822.1">
    <property type="nucleotide sequence ID" value="NZ_WEGI01000012.1"/>
</dbReference>
<evidence type="ECO:0000313" key="4">
    <source>
        <dbReference type="Proteomes" id="UP000431401"/>
    </source>
</evidence>
<keyword evidence="2" id="KW-0732">Signal</keyword>
<dbReference type="EMBL" id="WEGI01000012">
    <property type="protein sequence ID" value="MQY29795.1"/>
    <property type="molecule type" value="Genomic_DNA"/>
</dbReference>
<sequence>MSSTTSIKRRLARTAFAGFVVLAPVTALAAPVLAVPVSQGDEQYIDGMRHDGPPPGSCSGSGGSNGGCYYNVVVPPPE</sequence>
<gene>
    <name evidence="3" type="ORF">NRB56_53880</name>
</gene>
<organism evidence="3 4">
    <name type="scientific">Nocardia aurantia</name>
    <dbReference type="NCBI Taxonomy" id="2585199"/>
    <lineage>
        <taxon>Bacteria</taxon>
        <taxon>Bacillati</taxon>
        <taxon>Actinomycetota</taxon>
        <taxon>Actinomycetes</taxon>
        <taxon>Mycobacteriales</taxon>
        <taxon>Nocardiaceae</taxon>
        <taxon>Nocardia</taxon>
    </lineage>
</organism>
<comment type="caution">
    <text evidence="3">The sequence shown here is derived from an EMBL/GenBank/DDBJ whole genome shotgun (WGS) entry which is preliminary data.</text>
</comment>
<name>A0A7K0DVN6_9NOCA</name>
<feature type="region of interest" description="Disordered" evidence="1">
    <location>
        <begin position="44"/>
        <end position="67"/>
    </location>
</feature>
<reference evidence="3 4" key="1">
    <citation type="submission" date="2019-10" db="EMBL/GenBank/DDBJ databases">
        <title>Nocardia macrotermitis sp. nov. and Nocardia aurantia sp. nov., isolated from the gut of fungus growing-termite Macrotermes natalensis.</title>
        <authorList>
            <person name="Benndorf R."/>
            <person name="Schwitalla J."/>
            <person name="Martin K."/>
            <person name="De Beer W."/>
            <person name="Kaster A.-K."/>
            <person name="Vollmers J."/>
            <person name="Poulsen M."/>
            <person name="Beemelmanns C."/>
        </authorList>
    </citation>
    <scope>NUCLEOTIDE SEQUENCE [LARGE SCALE GENOMIC DNA]</scope>
    <source>
        <strain evidence="3 4">RB56</strain>
    </source>
</reference>